<keyword evidence="2" id="KW-0472">Membrane</keyword>
<evidence type="ECO:0000256" key="2">
    <source>
        <dbReference type="SAM" id="Phobius"/>
    </source>
</evidence>
<evidence type="ECO:0000313" key="3">
    <source>
        <dbReference type="EMBL" id="MES0837032.1"/>
    </source>
</evidence>
<keyword evidence="2" id="KW-1133">Transmembrane helix</keyword>
<proteinExistence type="predicted"/>
<reference evidence="3 4" key="1">
    <citation type="submission" date="2024-06" db="EMBL/GenBank/DDBJ databases">
        <authorList>
            <person name="Bataeva Y.V."/>
            <person name="Grigorian L.N."/>
            <person name="Solomentsev V.I."/>
        </authorList>
    </citation>
    <scope>NUCLEOTIDE SEQUENCE [LARGE SCALE GENOMIC DNA]</scope>
    <source>
        <strain evidence="4">SCPM-O-B-12605 (RCAM04882)</strain>
    </source>
</reference>
<keyword evidence="4" id="KW-1185">Reference proteome</keyword>
<keyword evidence="2" id="KW-0812">Transmembrane</keyword>
<dbReference type="Proteomes" id="UP001432401">
    <property type="component" value="Unassembled WGS sequence"/>
</dbReference>
<protein>
    <recommendedName>
        <fullName evidence="5">Alanine and proline-rich secreted protein Apa</fullName>
    </recommendedName>
</protein>
<feature type="transmembrane region" description="Helical" evidence="2">
    <location>
        <begin position="27"/>
        <end position="47"/>
    </location>
</feature>
<evidence type="ECO:0000313" key="4">
    <source>
        <dbReference type="Proteomes" id="UP001432401"/>
    </source>
</evidence>
<feature type="region of interest" description="Disordered" evidence="1">
    <location>
        <begin position="1"/>
        <end position="22"/>
    </location>
</feature>
<accession>A0ABV2A0Y6</accession>
<evidence type="ECO:0008006" key="5">
    <source>
        <dbReference type="Google" id="ProtNLM"/>
    </source>
</evidence>
<comment type="caution">
    <text evidence="3">The sequence shown here is derived from an EMBL/GenBank/DDBJ whole genome shotgun (WGS) entry which is preliminary data.</text>
</comment>
<dbReference type="EMBL" id="JBEQNB010000015">
    <property type="protein sequence ID" value="MES0837032.1"/>
    <property type="molecule type" value="Genomic_DNA"/>
</dbReference>
<dbReference type="RefSeq" id="WP_344178733.1">
    <property type="nucleotide sequence ID" value="NZ_JBEQNA010000014.1"/>
</dbReference>
<gene>
    <name evidence="3" type="ORF">ABUK86_24860</name>
</gene>
<sequence length="211" mass="21586">MSDGRGAMTEATGDGPRAQERGSLSNWVPLGLAAAAVAALVVGWPLVNALLPGSETVPSGEPVTVGAAGEYRASLTFPQDGWLLDTGASQAGQVYRFDRGPVQLTLNSVTPTTSPPPTAEELWDGMRRVARAGEASARLSEPEAISTEDGAEGLTGTLKSDSQQGAAVVYPSPDGRFAVEMTLAGQDATTADLAAVADVVRSVSFTREGAA</sequence>
<name>A0ABV2A0Y6_9ACTN</name>
<feature type="region of interest" description="Disordered" evidence="1">
    <location>
        <begin position="135"/>
        <end position="165"/>
    </location>
</feature>
<organism evidence="3 4">
    <name type="scientific">Nocardiopsis tropica</name>
    <dbReference type="NCBI Taxonomy" id="109330"/>
    <lineage>
        <taxon>Bacteria</taxon>
        <taxon>Bacillati</taxon>
        <taxon>Actinomycetota</taxon>
        <taxon>Actinomycetes</taxon>
        <taxon>Streptosporangiales</taxon>
        <taxon>Nocardiopsidaceae</taxon>
        <taxon>Nocardiopsis</taxon>
    </lineage>
</organism>
<evidence type="ECO:0000256" key="1">
    <source>
        <dbReference type="SAM" id="MobiDB-lite"/>
    </source>
</evidence>